<organism evidence="7 8">
    <name type="scientific">Ferroglobus placidus (strain DSM 10642 / AEDII12DO)</name>
    <dbReference type="NCBI Taxonomy" id="589924"/>
    <lineage>
        <taxon>Archaea</taxon>
        <taxon>Methanobacteriati</taxon>
        <taxon>Methanobacteriota</taxon>
        <taxon>Archaeoglobi</taxon>
        <taxon>Archaeoglobales</taxon>
        <taxon>Archaeoglobaceae</taxon>
        <taxon>Ferroglobus</taxon>
    </lineage>
</organism>
<dbReference type="Gene3D" id="1.10.10.60">
    <property type="entry name" value="Homeodomain-like"/>
    <property type="match status" value="1"/>
</dbReference>
<dbReference type="InterPro" id="IPR023580">
    <property type="entry name" value="RNA_pol_su_RPB10"/>
</dbReference>
<dbReference type="GO" id="GO:0003677">
    <property type="term" value="F:DNA binding"/>
    <property type="evidence" value="ECO:0007669"/>
    <property type="project" value="InterPro"/>
</dbReference>
<name>D3S036_FERPA</name>
<accession>D3S036</accession>
<comment type="catalytic activity">
    <reaction evidence="6">
        <text>RNA(n) + a ribonucleoside 5'-triphosphate = RNA(n+1) + diphosphate</text>
        <dbReference type="Rhea" id="RHEA:21248"/>
        <dbReference type="Rhea" id="RHEA-COMP:14527"/>
        <dbReference type="Rhea" id="RHEA-COMP:17342"/>
        <dbReference type="ChEBI" id="CHEBI:33019"/>
        <dbReference type="ChEBI" id="CHEBI:61557"/>
        <dbReference type="ChEBI" id="CHEBI:140395"/>
        <dbReference type="EC" id="2.7.7.6"/>
    </reaction>
</comment>
<evidence type="ECO:0000313" key="8">
    <source>
        <dbReference type="Proteomes" id="UP000002613"/>
    </source>
</evidence>
<keyword evidence="3 6" id="KW-0479">Metal-binding</keyword>
<comment type="similarity">
    <text evidence="6">Belongs to the archaeal Rpo10/eukaryotic RPB10 RNA polymerase subunit family.</text>
</comment>
<evidence type="ECO:0000256" key="2">
    <source>
        <dbReference type="ARBA" id="ARBA00022695"/>
    </source>
</evidence>
<feature type="binding site" evidence="6">
    <location>
        <position position="43"/>
    </location>
    <ligand>
        <name>Zn(2+)</name>
        <dbReference type="ChEBI" id="CHEBI:29105"/>
    </ligand>
</feature>
<dbReference type="GO" id="GO:0008270">
    <property type="term" value="F:zinc ion binding"/>
    <property type="evidence" value="ECO:0007669"/>
    <property type="project" value="UniProtKB-UniRule"/>
</dbReference>
<dbReference type="Proteomes" id="UP000002613">
    <property type="component" value="Chromosome"/>
</dbReference>
<dbReference type="GO" id="GO:0006351">
    <property type="term" value="P:DNA-templated transcription"/>
    <property type="evidence" value="ECO:0007669"/>
    <property type="project" value="UniProtKB-UniRule"/>
</dbReference>
<dbReference type="InterPro" id="IPR000268">
    <property type="entry name" value="RPABC5/Rpb10"/>
</dbReference>
<dbReference type="GeneID" id="32160151"/>
<dbReference type="PANTHER" id="PTHR23431:SF3">
    <property type="entry name" value="DNA-DIRECTED RNA POLYMERASES I, II, AND III SUBUNIT RPABC5"/>
    <property type="match status" value="1"/>
</dbReference>
<feature type="binding site" evidence="6">
    <location>
        <position position="44"/>
    </location>
    <ligand>
        <name>Zn(2+)</name>
        <dbReference type="ChEBI" id="CHEBI:29105"/>
    </ligand>
</feature>
<keyword evidence="6" id="KW-0963">Cytoplasm</keyword>
<feature type="binding site" evidence="6">
    <location>
        <position position="9"/>
    </location>
    <ligand>
        <name>Zn(2+)</name>
        <dbReference type="ChEBI" id="CHEBI:29105"/>
    </ligand>
</feature>
<evidence type="ECO:0000256" key="1">
    <source>
        <dbReference type="ARBA" id="ARBA00022478"/>
    </source>
</evidence>
<dbReference type="eggNOG" id="arCOG04244">
    <property type="taxonomic scope" value="Archaea"/>
</dbReference>
<evidence type="ECO:0000256" key="6">
    <source>
        <dbReference type="HAMAP-Rule" id="MF_00250"/>
    </source>
</evidence>
<proteinExistence type="inferred from homology"/>
<dbReference type="GO" id="GO:0000428">
    <property type="term" value="C:DNA-directed RNA polymerase complex"/>
    <property type="evidence" value="ECO:0007669"/>
    <property type="project" value="UniProtKB-KW"/>
</dbReference>
<dbReference type="NCBIfam" id="NF003089">
    <property type="entry name" value="PRK04016.1"/>
    <property type="match status" value="1"/>
</dbReference>
<dbReference type="AlphaFoldDB" id="D3S036"/>
<gene>
    <name evidence="6" type="primary">rpo10</name>
    <name evidence="6" type="synonym">rpoN</name>
    <name evidence="7" type="ordered locus">Ferp_1962</name>
</gene>
<reference evidence="8" key="1">
    <citation type="submission" date="2010-02" db="EMBL/GenBank/DDBJ databases">
        <title>Complete sequence of Ferroglobus placidus DSM 10642.</title>
        <authorList>
            <consortium name="US DOE Joint Genome Institute"/>
            <person name="Lucas S."/>
            <person name="Copeland A."/>
            <person name="Lapidus A."/>
            <person name="Cheng J.-F."/>
            <person name="Bruce D."/>
            <person name="Goodwin L."/>
            <person name="Pitluck S."/>
            <person name="Saunders E."/>
            <person name="Brettin T."/>
            <person name="Detter J.C."/>
            <person name="Han C."/>
            <person name="Tapia R."/>
            <person name="Larimer F."/>
            <person name="Land M."/>
            <person name="Hauser L."/>
            <person name="Kyrpides N."/>
            <person name="Ivanova N."/>
            <person name="Holmes D."/>
            <person name="Lovley D."/>
            <person name="Kyrpides N."/>
            <person name="Anderson I.J."/>
            <person name="Woyke T."/>
        </authorList>
    </citation>
    <scope>NUCLEOTIDE SEQUENCE [LARGE SCALE GENOMIC DNA]</scope>
    <source>
        <strain evidence="8">DSM 10642 / AEDII12DO</strain>
    </source>
</reference>
<dbReference type="GO" id="GO:0005737">
    <property type="term" value="C:cytoplasm"/>
    <property type="evidence" value="ECO:0007669"/>
    <property type="project" value="UniProtKB-SubCell"/>
</dbReference>
<keyword evidence="2 6" id="KW-0548">Nucleotidyltransferase</keyword>
<keyword evidence="5 6" id="KW-0804">Transcription</keyword>
<dbReference type="OrthoDB" id="371754at2157"/>
<dbReference type="PaxDb" id="589924-Ferp_1962"/>
<keyword evidence="6" id="KW-0808">Transferase</keyword>
<dbReference type="EMBL" id="CP001899">
    <property type="protein sequence ID" value="ADC66099.1"/>
    <property type="molecule type" value="Genomic_DNA"/>
</dbReference>
<dbReference type="PROSITE" id="PS01112">
    <property type="entry name" value="RNA_POL_N_8KD"/>
    <property type="match status" value="1"/>
</dbReference>
<dbReference type="RefSeq" id="WP_012966438.1">
    <property type="nucleotide sequence ID" value="NC_013849.1"/>
</dbReference>
<dbReference type="KEGG" id="fpl:Ferp_1962"/>
<comment type="function">
    <text evidence="6">DNA-dependent RNA polymerase (RNAP) catalyzes the transcription of DNA into RNA using the four ribonucleoside triphosphates as substrates.</text>
</comment>
<dbReference type="STRING" id="589924.Ferp_1962"/>
<sequence length="72" mass="8447">MFPVRCFTCGAVIAHKWEEYKRLLSEGKSPREALDSLGIERYCCRRMFFTHKSVVEELARYRGVISFEEEGP</sequence>
<evidence type="ECO:0000313" key="7">
    <source>
        <dbReference type="EMBL" id="ADC66099.1"/>
    </source>
</evidence>
<comment type="cofactor">
    <cofactor evidence="6">
        <name>Zn(2+)</name>
        <dbReference type="ChEBI" id="CHEBI:29105"/>
    </cofactor>
    <text evidence="6">Binds 1 zinc ion.</text>
</comment>
<dbReference type="InterPro" id="IPR020789">
    <property type="entry name" value="RNA_pol_suN_Zn-BS"/>
</dbReference>
<dbReference type="GO" id="GO:0003899">
    <property type="term" value="F:DNA-directed RNA polymerase activity"/>
    <property type="evidence" value="ECO:0007669"/>
    <property type="project" value="UniProtKB-UniRule"/>
</dbReference>
<dbReference type="SUPFAM" id="SSF46924">
    <property type="entry name" value="RNA polymerase subunit RPB10"/>
    <property type="match status" value="1"/>
</dbReference>
<reference evidence="7 8" key="2">
    <citation type="journal article" date="2011" name="Stand. Genomic Sci.">
        <title>Complete genome sequence of Ferroglobus placidus AEDII12DO.</title>
        <authorList>
            <person name="Anderson I."/>
            <person name="Risso C."/>
            <person name="Holmes D."/>
            <person name="Lucas S."/>
            <person name="Copeland A."/>
            <person name="Lapidus A."/>
            <person name="Cheng J.F."/>
            <person name="Bruce D."/>
            <person name="Goodwin L."/>
            <person name="Pitluck S."/>
            <person name="Saunders E."/>
            <person name="Brettin T."/>
            <person name="Detter J.C."/>
            <person name="Han C."/>
            <person name="Tapia R."/>
            <person name="Larimer F."/>
            <person name="Land M."/>
            <person name="Hauser L."/>
            <person name="Woyke T."/>
            <person name="Lovley D."/>
            <person name="Kyrpides N."/>
            <person name="Ivanova N."/>
        </authorList>
    </citation>
    <scope>NUCLEOTIDE SEQUENCE [LARGE SCALE GENOMIC DNA]</scope>
    <source>
        <strain evidence="8">DSM 10642 / AEDII12DO</strain>
    </source>
</reference>
<evidence type="ECO:0000256" key="4">
    <source>
        <dbReference type="ARBA" id="ARBA00022833"/>
    </source>
</evidence>
<comment type="subunit">
    <text evidence="6">Part of the RNA polymerase complex.</text>
</comment>
<keyword evidence="1 6" id="KW-0240">DNA-directed RNA polymerase</keyword>
<feature type="binding site" evidence="6">
    <location>
        <position position="6"/>
    </location>
    <ligand>
        <name>Zn(2+)</name>
        <dbReference type="ChEBI" id="CHEBI:29105"/>
    </ligand>
</feature>
<comment type="subcellular location">
    <subcellularLocation>
        <location evidence="6">Cytoplasm</location>
    </subcellularLocation>
</comment>
<dbReference type="HAMAP" id="MF_00250">
    <property type="entry name" value="RNApol_arch_Rpo10"/>
    <property type="match status" value="1"/>
</dbReference>
<keyword evidence="8" id="KW-1185">Reference proteome</keyword>
<dbReference type="PIRSF" id="PIRSF005653">
    <property type="entry name" value="RNA_pol_N/8_sub"/>
    <property type="match status" value="1"/>
</dbReference>
<dbReference type="HOGENOM" id="CLU_143122_2_1_2"/>
<evidence type="ECO:0000256" key="5">
    <source>
        <dbReference type="ARBA" id="ARBA00023163"/>
    </source>
</evidence>
<dbReference type="Pfam" id="PF01194">
    <property type="entry name" value="RNA_pol_N"/>
    <property type="match status" value="1"/>
</dbReference>
<dbReference type="PANTHER" id="PTHR23431">
    <property type="entry name" value="DNA-DIRECTED RNA POLYMERASES I, II, AND III SUBUNIT RPABC5 FAMILY MEMBER"/>
    <property type="match status" value="1"/>
</dbReference>
<keyword evidence="4 6" id="KW-0862">Zinc</keyword>
<protein>
    <recommendedName>
        <fullName evidence="6">DNA-directed RNA polymerase subunit Rpo10</fullName>
        <ecNumber evidence="6">2.7.7.6</ecNumber>
    </recommendedName>
    <alternativeName>
        <fullName evidence="6">DNA-directed RNA polymerase subunit N</fullName>
    </alternativeName>
</protein>
<evidence type="ECO:0000256" key="3">
    <source>
        <dbReference type="ARBA" id="ARBA00022723"/>
    </source>
</evidence>
<dbReference type="EC" id="2.7.7.6" evidence="6"/>